<comment type="subcellular location">
    <subcellularLocation>
        <location evidence="1">Cell membrane</location>
        <topology evidence="1">Multi-pass membrane protein</topology>
    </subcellularLocation>
</comment>
<keyword evidence="6 8" id="KW-0472">Membrane</keyword>
<evidence type="ECO:0000313" key="10">
    <source>
        <dbReference type="EMBL" id="MDQ0171660.1"/>
    </source>
</evidence>
<evidence type="ECO:0000256" key="4">
    <source>
        <dbReference type="ARBA" id="ARBA00022692"/>
    </source>
</evidence>
<evidence type="ECO:0000313" key="11">
    <source>
        <dbReference type="Proteomes" id="UP001233836"/>
    </source>
</evidence>
<dbReference type="Pfam" id="PF01757">
    <property type="entry name" value="Acyl_transf_3"/>
    <property type="match status" value="1"/>
</dbReference>
<feature type="transmembrane region" description="Helical" evidence="8">
    <location>
        <begin position="243"/>
        <end position="260"/>
    </location>
</feature>
<dbReference type="Proteomes" id="UP001233836">
    <property type="component" value="Unassembled WGS sequence"/>
</dbReference>
<dbReference type="EMBL" id="JAUSTI010000008">
    <property type="protein sequence ID" value="MDQ0171660.1"/>
    <property type="molecule type" value="Genomic_DNA"/>
</dbReference>
<feature type="transmembrane region" description="Helical" evidence="8">
    <location>
        <begin position="46"/>
        <end position="67"/>
    </location>
</feature>
<feature type="transmembrane region" description="Helical" evidence="8">
    <location>
        <begin position="171"/>
        <end position="191"/>
    </location>
</feature>
<protein>
    <submittedName>
        <fullName evidence="10">Surface polysaccharide O-acyltransferase-like enzyme</fullName>
    </submittedName>
</protein>
<keyword evidence="5 8" id="KW-1133">Transmembrane helix</keyword>
<dbReference type="RefSeq" id="WP_307217193.1">
    <property type="nucleotide sequence ID" value="NZ_JAUSTI010000008.1"/>
</dbReference>
<keyword evidence="11" id="KW-1185">Reference proteome</keyword>
<feature type="domain" description="Acyltransferase 3" evidence="9">
    <location>
        <begin position="10"/>
        <end position="364"/>
    </location>
</feature>
<dbReference type="InterPro" id="IPR002656">
    <property type="entry name" value="Acyl_transf_3_dom"/>
</dbReference>
<sequence length="419" mass="48992">MSKPRIEEWTQLRGMAFLAIVMQHNIAEYIYRADIAQPDSIMLTMIYHLTRFGTPTFVFLAGVLLFYHHSHKKPDYPRFIRKRFGDIYVPFVLWTLIYWLAVRIFTPEFWQAGTFDVRSFIRELFLPQTGYHLWFVLMVFQFYVLFPLFLRAAQFVQSKLGKMTRLTGIQSVIALVLIAAALYTMLMKWSYYDMADWSAALSPPWSTLLEYRSYSWVMYWFYFLLGAVCAWGIEHWRHWMVRALPWLVCLFIGMYIWLGYDVLKGSGDIVNLNISTYLKPTTFIIIMAQMLMLYGFLVLLRSKNTRFQLLTWIGRYSFGGYLVHALIIYCIAYVTRPLLLTGWHLPVTLLSFLVTVSISLAISWGLSKLPGSRFTVGLQRRKRPNSPVRSTDESLPRQKAGYSTPLATKQQTLAEPDVH</sequence>
<evidence type="ECO:0000256" key="5">
    <source>
        <dbReference type="ARBA" id="ARBA00022989"/>
    </source>
</evidence>
<proteinExistence type="inferred from homology"/>
<feature type="transmembrane region" description="Helical" evidence="8">
    <location>
        <begin position="211"/>
        <end position="231"/>
    </location>
</feature>
<comment type="caution">
    <text evidence="10">The sequence shown here is derived from an EMBL/GenBank/DDBJ whole genome shotgun (WGS) entry which is preliminary data.</text>
</comment>
<keyword evidence="3" id="KW-1003">Cell membrane</keyword>
<keyword evidence="4 8" id="KW-0812">Transmembrane</keyword>
<evidence type="ECO:0000256" key="1">
    <source>
        <dbReference type="ARBA" id="ARBA00004651"/>
    </source>
</evidence>
<feature type="transmembrane region" description="Helical" evidence="8">
    <location>
        <begin position="131"/>
        <end position="150"/>
    </location>
</feature>
<evidence type="ECO:0000259" key="9">
    <source>
        <dbReference type="Pfam" id="PF01757"/>
    </source>
</evidence>
<feature type="transmembrane region" description="Helical" evidence="8">
    <location>
        <begin position="280"/>
        <end position="300"/>
    </location>
</feature>
<name>A0ABT9WFR8_9BACL</name>
<evidence type="ECO:0000256" key="3">
    <source>
        <dbReference type="ARBA" id="ARBA00022475"/>
    </source>
</evidence>
<evidence type="ECO:0000256" key="6">
    <source>
        <dbReference type="ARBA" id="ARBA00023136"/>
    </source>
</evidence>
<evidence type="ECO:0000256" key="2">
    <source>
        <dbReference type="ARBA" id="ARBA00007400"/>
    </source>
</evidence>
<dbReference type="PANTHER" id="PTHR40074">
    <property type="entry name" value="O-ACETYLTRANSFERASE WECH"/>
    <property type="match status" value="1"/>
</dbReference>
<evidence type="ECO:0000256" key="7">
    <source>
        <dbReference type="SAM" id="MobiDB-lite"/>
    </source>
</evidence>
<gene>
    <name evidence="10" type="ORF">J2T19_003122</name>
</gene>
<feature type="region of interest" description="Disordered" evidence="7">
    <location>
        <begin position="378"/>
        <end position="419"/>
    </location>
</feature>
<comment type="similarity">
    <text evidence="2">Belongs to the acyltransferase 3 family.</text>
</comment>
<organism evidence="10 11">
    <name type="scientific">Paenibacillus tundrae</name>
    <dbReference type="NCBI Taxonomy" id="528187"/>
    <lineage>
        <taxon>Bacteria</taxon>
        <taxon>Bacillati</taxon>
        <taxon>Bacillota</taxon>
        <taxon>Bacilli</taxon>
        <taxon>Bacillales</taxon>
        <taxon>Paenibacillaceae</taxon>
        <taxon>Paenibacillus</taxon>
    </lineage>
</organism>
<feature type="transmembrane region" description="Helical" evidence="8">
    <location>
        <begin position="347"/>
        <end position="366"/>
    </location>
</feature>
<reference evidence="10 11" key="1">
    <citation type="submission" date="2023-07" db="EMBL/GenBank/DDBJ databases">
        <title>Sorghum-associated microbial communities from plants grown in Nebraska, USA.</title>
        <authorList>
            <person name="Schachtman D."/>
        </authorList>
    </citation>
    <scope>NUCLEOTIDE SEQUENCE [LARGE SCALE GENOMIC DNA]</scope>
    <source>
        <strain evidence="10 11">DS1314</strain>
    </source>
</reference>
<feature type="transmembrane region" description="Helical" evidence="8">
    <location>
        <begin position="87"/>
        <end position="106"/>
    </location>
</feature>
<accession>A0ABT9WFR8</accession>
<evidence type="ECO:0000256" key="8">
    <source>
        <dbReference type="SAM" id="Phobius"/>
    </source>
</evidence>
<feature type="transmembrane region" description="Helical" evidence="8">
    <location>
        <begin position="312"/>
        <end position="335"/>
    </location>
</feature>
<dbReference type="PANTHER" id="PTHR40074:SF2">
    <property type="entry name" value="O-ACETYLTRANSFERASE WECH"/>
    <property type="match status" value="1"/>
</dbReference>
<feature type="transmembrane region" description="Helical" evidence="8">
    <location>
        <begin position="12"/>
        <end position="31"/>
    </location>
</feature>